<protein>
    <recommendedName>
        <fullName evidence="3">IrrE N-terminal-like domain-containing protein</fullName>
    </recommendedName>
</protein>
<organism evidence="1 2">
    <name type="scientific">Paenibacillus alvei</name>
    <name type="common">Bacillus alvei</name>
    <dbReference type="NCBI Taxonomy" id="44250"/>
    <lineage>
        <taxon>Bacteria</taxon>
        <taxon>Bacillati</taxon>
        <taxon>Bacillota</taxon>
        <taxon>Bacilli</taxon>
        <taxon>Bacillales</taxon>
        <taxon>Paenibacillaceae</taxon>
        <taxon>Paenibacillus</taxon>
    </lineage>
</organism>
<sequence>MLYVKELLIVLHELAHVLLDHREPSHQAEYHANHLAYHITKNVVAKKRPLRNEKFLLVTHVDLFKDMQYLSGARESKNHPLAFSRLVTLVNSAKALEKALIYGDDREYEQLLRSMPALS</sequence>
<gene>
    <name evidence="1" type="ORF">PBLR_15339</name>
</gene>
<evidence type="ECO:0000313" key="2">
    <source>
        <dbReference type="Proteomes" id="UP000304148"/>
    </source>
</evidence>
<proteinExistence type="predicted"/>
<dbReference type="Proteomes" id="UP000304148">
    <property type="component" value="Chromosome"/>
</dbReference>
<evidence type="ECO:0000313" key="1">
    <source>
        <dbReference type="EMBL" id="SYX86913.1"/>
    </source>
</evidence>
<accession>A0A383RJ83</accession>
<reference evidence="2" key="1">
    <citation type="submission" date="2018-08" db="EMBL/GenBank/DDBJ databases">
        <authorList>
            <person name="Chevrot R."/>
        </authorList>
    </citation>
    <scope>NUCLEOTIDE SEQUENCE [LARGE SCALE GENOMIC DNA]</scope>
</reference>
<name>A0A383RJ83_PAEAL</name>
<dbReference type="RefSeq" id="WP_138188702.1">
    <property type="nucleotide sequence ID" value="NZ_LS992241.1"/>
</dbReference>
<dbReference type="EMBL" id="LS992241">
    <property type="protein sequence ID" value="SYX86913.1"/>
    <property type="molecule type" value="Genomic_DNA"/>
</dbReference>
<dbReference type="AlphaFoldDB" id="A0A383RJ83"/>
<evidence type="ECO:0008006" key="3">
    <source>
        <dbReference type="Google" id="ProtNLM"/>
    </source>
</evidence>